<dbReference type="InterPro" id="IPR052526">
    <property type="entry name" value="HTH-type_Bedaq_tolerance"/>
</dbReference>
<dbReference type="InterPro" id="IPR001845">
    <property type="entry name" value="HTH_ArsR_DNA-bd_dom"/>
</dbReference>
<gene>
    <name evidence="2" type="ORF">GCM10009849_34520</name>
</gene>
<evidence type="ECO:0000313" key="3">
    <source>
        <dbReference type="Proteomes" id="UP001500432"/>
    </source>
</evidence>
<dbReference type="SMART" id="SM00347">
    <property type="entry name" value="HTH_MARR"/>
    <property type="match status" value="1"/>
</dbReference>
<dbReference type="CDD" id="cd00090">
    <property type="entry name" value="HTH_ARSR"/>
    <property type="match status" value="1"/>
</dbReference>
<proteinExistence type="predicted"/>
<dbReference type="Gene3D" id="1.10.10.10">
    <property type="entry name" value="Winged helix-like DNA-binding domain superfamily/Winged helix DNA-binding domain"/>
    <property type="match status" value="1"/>
</dbReference>
<evidence type="ECO:0000313" key="2">
    <source>
        <dbReference type="EMBL" id="GAA2203177.1"/>
    </source>
</evidence>
<dbReference type="InterPro" id="IPR000835">
    <property type="entry name" value="HTH_MarR-typ"/>
</dbReference>
<dbReference type="Pfam" id="PF12802">
    <property type="entry name" value="MarR_2"/>
    <property type="match status" value="1"/>
</dbReference>
<dbReference type="InterPro" id="IPR036390">
    <property type="entry name" value="WH_DNA-bd_sf"/>
</dbReference>
<dbReference type="EMBL" id="BAAAQW010000013">
    <property type="protein sequence ID" value="GAA2203177.1"/>
    <property type="molecule type" value="Genomic_DNA"/>
</dbReference>
<dbReference type="SUPFAM" id="SSF46785">
    <property type="entry name" value="Winged helix' DNA-binding domain"/>
    <property type="match status" value="1"/>
</dbReference>
<dbReference type="SMART" id="SM00418">
    <property type="entry name" value="HTH_ARSR"/>
    <property type="match status" value="1"/>
</dbReference>
<organism evidence="2 3">
    <name type="scientific">Sinomonas flava</name>
    <dbReference type="NCBI Taxonomy" id="496857"/>
    <lineage>
        <taxon>Bacteria</taxon>
        <taxon>Bacillati</taxon>
        <taxon>Actinomycetota</taxon>
        <taxon>Actinomycetes</taxon>
        <taxon>Micrococcales</taxon>
        <taxon>Micrococcaceae</taxon>
        <taxon>Sinomonas</taxon>
    </lineage>
</organism>
<evidence type="ECO:0000259" key="1">
    <source>
        <dbReference type="PROSITE" id="PS50995"/>
    </source>
</evidence>
<name>A0ABN3C1Q8_9MICC</name>
<dbReference type="InterPro" id="IPR011991">
    <property type="entry name" value="ArsR-like_HTH"/>
</dbReference>
<dbReference type="Proteomes" id="UP001500432">
    <property type="component" value="Unassembled WGS sequence"/>
</dbReference>
<dbReference type="RefSeq" id="WP_344301058.1">
    <property type="nucleotide sequence ID" value="NZ_BAAAQW010000013.1"/>
</dbReference>
<accession>A0ABN3C1Q8</accession>
<protein>
    <submittedName>
        <fullName evidence="2">MarR family winged helix-turn-helix transcriptional regulator</fullName>
    </submittedName>
</protein>
<dbReference type="PANTHER" id="PTHR39515:SF2">
    <property type="entry name" value="HTH-TYPE TRANSCRIPTIONAL REGULATOR RV0880"/>
    <property type="match status" value="1"/>
</dbReference>
<reference evidence="2 3" key="1">
    <citation type="journal article" date="2019" name="Int. J. Syst. Evol. Microbiol.">
        <title>The Global Catalogue of Microorganisms (GCM) 10K type strain sequencing project: providing services to taxonomists for standard genome sequencing and annotation.</title>
        <authorList>
            <consortium name="The Broad Institute Genomics Platform"/>
            <consortium name="The Broad Institute Genome Sequencing Center for Infectious Disease"/>
            <person name="Wu L."/>
            <person name="Ma J."/>
        </authorList>
    </citation>
    <scope>NUCLEOTIDE SEQUENCE [LARGE SCALE GENOMIC DNA]</scope>
    <source>
        <strain evidence="2 3">JCM 16034</strain>
    </source>
</reference>
<keyword evidence="3" id="KW-1185">Reference proteome</keyword>
<dbReference type="PROSITE" id="PS50995">
    <property type="entry name" value="HTH_MARR_2"/>
    <property type="match status" value="1"/>
</dbReference>
<sequence length="152" mass="16745">MPPSHSDFDAALLDVEQQIALLWRRGRAASQALSRTLHPDLDSAAYGLLSILDREGPLRVTDLAATVGVGKPTVSRQIALLTDLGLVRKEADPHDGRAHNVTLTDSGTEHVASLRVHRHEFFRDRLADWTPDDVHALASYLGRLNEAMSPRQ</sequence>
<feature type="domain" description="HTH marR-type" evidence="1">
    <location>
        <begin position="5"/>
        <end position="146"/>
    </location>
</feature>
<dbReference type="PANTHER" id="PTHR39515">
    <property type="entry name" value="CONSERVED PROTEIN"/>
    <property type="match status" value="1"/>
</dbReference>
<comment type="caution">
    <text evidence="2">The sequence shown here is derived from an EMBL/GenBank/DDBJ whole genome shotgun (WGS) entry which is preliminary data.</text>
</comment>
<dbReference type="InterPro" id="IPR036388">
    <property type="entry name" value="WH-like_DNA-bd_sf"/>
</dbReference>